<sequence length="126" mass="13773">MQRLSIIVQYQLQCRSCSKLQQYLQPPVAECNRCKSQVLQGCCQEICSSGNGTSSYSYCPNDCISGNCTTCSCDNCITAVQTSCAFPCNMHASDLLRCEACKNGVGRLCYTSCISACNNHCMKKNC</sequence>
<accession>A0A8T0PMV8</accession>
<dbReference type="Proteomes" id="UP000823388">
    <property type="component" value="Chromosome 8K"/>
</dbReference>
<name>A0A8T0PMV8_PANVG</name>
<reference evidence="1" key="1">
    <citation type="submission" date="2020-05" db="EMBL/GenBank/DDBJ databases">
        <title>WGS assembly of Panicum virgatum.</title>
        <authorList>
            <person name="Lovell J.T."/>
            <person name="Jenkins J."/>
            <person name="Shu S."/>
            <person name="Juenger T.E."/>
            <person name="Schmutz J."/>
        </authorList>
    </citation>
    <scope>NUCLEOTIDE SEQUENCE</scope>
    <source>
        <strain evidence="1">AP13</strain>
    </source>
</reference>
<keyword evidence="2" id="KW-1185">Reference proteome</keyword>
<dbReference type="EMBL" id="CM029051">
    <property type="protein sequence ID" value="KAG2562940.1"/>
    <property type="molecule type" value="Genomic_DNA"/>
</dbReference>
<organism evidence="1 2">
    <name type="scientific">Panicum virgatum</name>
    <name type="common">Blackwell switchgrass</name>
    <dbReference type="NCBI Taxonomy" id="38727"/>
    <lineage>
        <taxon>Eukaryota</taxon>
        <taxon>Viridiplantae</taxon>
        <taxon>Streptophyta</taxon>
        <taxon>Embryophyta</taxon>
        <taxon>Tracheophyta</taxon>
        <taxon>Spermatophyta</taxon>
        <taxon>Magnoliopsida</taxon>
        <taxon>Liliopsida</taxon>
        <taxon>Poales</taxon>
        <taxon>Poaceae</taxon>
        <taxon>PACMAD clade</taxon>
        <taxon>Panicoideae</taxon>
        <taxon>Panicodae</taxon>
        <taxon>Paniceae</taxon>
        <taxon>Panicinae</taxon>
        <taxon>Panicum</taxon>
        <taxon>Panicum sect. Hiantes</taxon>
    </lineage>
</organism>
<proteinExistence type="predicted"/>
<evidence type="ECO:0000313" key="1">
    <source>
        <dbReference type="EMBL" id="KAG2562940.1"/>
    </source>
</evidence>
<comment type="caution">
    <text evidence="1">The sequence shown here is derived from an EMBL/GenBank/DDBJ whole genome shotgun (WGS) entry which is preliminary data.</text>
</comment>
<dbReference type="AlphaFoldDB" id="A0A8T0PMV8"/>
<protein>
    <submittedName>
        <fullName evidence="1">Uncharacterized protein</fullName>
    </submittedName>
</protein>
<gene>
    <name evidence="1" type="ORF">PVAP13_8KG304600</name>
</gene>
<evidence type="ECO:0000313" key="2">
    <source>
        <dbReference type="Proteomes" id="UP000823388"/>
    </source>
</evidence>